<dbReference type="InterPro" id="IPR036397">
    <property type="entry name" value="RNaseH_sf"/>
</dbReference>
<accession>A0A0F9J106</accession>
<protein>
    <recommendedName>
        <fullName evidence="1">Tc1-like transposase DDE domain-containing protein</fullName>
    </recommendedName>
</protein>
<dbReference type="InterPro" id="IPR047655">
    <property type="entry name" value="Transpos_IS630-like"/>
</dbReference>
<proteinExistence type="predicted"/>
<name>A0A0F9J106_9ZZZZ</name>
<evidence type="ECO:0000259" key="1">
    <source>
        <dbReference type="Pfam" id="PF13358"/>
    </source>
</evidence>
<dbReference type="NCBIfam" id="NF033545">
    <property type="entry name" value="transpos_IS630"/>
    <property type="match status" value="1"/>
</dbReference>
<reference evidence="2" key="1">
    <citation type="journal article" date="2015" name="Nature">
        <title>Complex archaea that bridge the gap between prokaryotes and eukaryotes.</title>
        <authorList>
            <person name="Spang A."/>
            <person name="Saw J.H."/>
            <person name="Jorgensen S.L."/>
            <person name="Zaremba-Niedzwiedzka K."/>
            <person name="Martijn J."/>
            <person name="Lind A.E."/>
            <person name="van Eijk R."/>
            <person name="Schleper C."/>
            <person name="Guy L."/>
            <person name="Ettema T.J."/>
        </authorList>
    </citation>
    <scope>NUCLEOTIDE SEQUENCE</scope>
</reference>
<dbReference type="GO" id="GO:0003676">
    <property type="term" value="F:nucleic acid binding"/>
    <property type="evidence" value="ECO:0007669"/>
    <property type="project" value="InterPro"/>
</dbReference>
<sequence>MSDNCIDLWATDEVHFQQHGSRCRMWIAPEETDPVLMHEPTRRSVGYFGAVRLRDGKFVYRRETEKFNAKTFWAFLKQLRKTSSHSGKKVIVISDNARYHHAKLHKKYREKCTDRFELDFLPPYSPDLNPIERVWKLTRRCCTHNVYFPSLESISTAVEAKFKEWSLGSNTLRKLCAII</sequence>
<dbReference type="Pfam" id="PF13358">
    <property type="entry name" value="DDE_3"/>
    <property type="match status" value="1"/>
</dbReference>
<gene>
    <name evidence="2" type="ORF">LCGC14_1512920</name>
</gene>
<feature type="domain" description="Tc1-like transposase DDE" evidence="1">
    <location>
        <begin position="8"/>
        <end position="154"/>
    </location>
</feature>
<dbReference type="InterPro" id="IPR038717">
    <property type="entry name" value="Tc1-like_DDE_dom"/>
</dbReference>
<dbReference type="EMBL" id="LAZR01011126">
    <property type="protein sequence ID" value="KKM63294.1"/>
    <property type="molecule type" value="Genomic_DNA"/>
</dbReference>
<dbReference type="AlphaFoldDB" id="A0A0F9J106"/>
<organism evidence="2">
    <name type="scientific">marine sediment metagenome</name>
    <dbReference type="NCBI Taxonomy" id="412755"/>
    <lineage>
        <taxon>unclassified sequences</taxon>
        <taxon>metagenomes</taxon>
        <taxon>ecological metagenomes</taxon>
    </lineage>
</organism>
<comment type="caution">
    <text evidence="2">The sequence shown here is derived from an EMBL/GenBank/DDBJ whole genome shotgun (WGS) entry which is preliminary data.</text>
</comment>
<dbReference type="Gene3D" id="3.30.420.10">
    <property type="entry name" value="Ribonuclease H-like superfamily/Ribonuclease H"/>
    <property type="match status" value="1"/>
</dbReference>
<evidence type="ECO:0000313" key="2">
    <source>
        <dbReference type="EMBL" id="KKM63294.1"/>
    </source>
</evidence>